<dbReference type="InterPro" id="IPR029058">
    <property type="entry name" value="AB_hydrolase_fold"/>
</dbReference>
<protein>
    <recommendedName>
        <fullName evidence="1">Alpha/beta hydrolase fold-3 domain-containing protein</fullName>
    </recommendedName>
</protein>
<dbReference type="InterPro" id="IPR050466">
    <property type="entry name" value="Carboxylest/Gibb_receptor"/>
</dbReference>
<evidence type="ECO:0000259" key="1">
    <source>
        <dbReference type="Pfam" id="PF07859"/>
    </source>
</evidence>
<dbReference type="OrthoDB" id="408631at2759"/>
<sequence>MLIHRDAFFSASAAGANIADFVARKAVEAGKLLDPVKVVAQVLMHPFFVGSTPTHSEIKLANSYFYDKATCTLAWKLFLPEDEFSLDHPAANPLVARSGPPPKSMPPTMTVVAELDWMRDRAIAYAEVLRKVNVDAPVLEYKDAVHEFATVGMLQKTPQAQACAEDVAIWVKKYISRRGHEFSY</sequence>
<dbReference type="Gene3D" id="3.40.50.1820">
    <property type="entry name" value="alpha/beta hydrolase"/>
    <property type="match status" value="1"/>
</dbReference>
<dbReference type="InterPro" id="IPR013094">
    <property type="entry name" value="AB_hydrolase_3"/>
</dbReference>
<dbReference type="EMBL" id="JADCNM010000001">
    <property type="protein sequence ID" value="KAG0502288.1"/>
    <property type="molecule type" value="Genomic_DNA"/>
</dbReference>
<dbReference type="SUPFAM" id="SSF53474">
    <property type="entry name" value="alpha/beta-Hydrolases"/>
    <property type="match status" value="1"/>
</dbReference>
<organism evidence="2 3">
    <name type="scientific">Vanilla planifolia</name>
    <name type="common">Vanilla</name>
    <dbReference type="NCBI Taxonomy" id="51239"/>
    <lineage>
        <taxon>Eukaryota</taxon>
        <taxon>Viridiplantae</taxon>
        <taxon>Streptophyta</taxon>
        <taxon>Embryophyta</taxon>
        <taxon>Tracheophyta</taxon>
        <taxon>Spermatophyta</taxon>
        <taxon>Magnoliopsida</taxon>
        <taxon>Liliopsida</taxon>
        <taxon>Asparagales</taxon>
        <taxon>Orchidaceae</taxon>
        <taxon>Vanilloideae</taxon>
        <taxon>Vanilleae</taxon>
        <taxon>Vanilla</taxon>
    </lineage>
</organism>
<dbReference type="AlphaFoldDB" id="A0A835S488"/>
<comment type="caution">
    <text evidence="2">The sequence shown here is derived from an EMBL/GenBank/DDBJ whole genome shotgun (WGS) entry which is preliminary data.</text>
</comment>
<reference evidence="2 3" key="1">
    <citation type="journal article" date="2020" name="Nat. Food">
        <title>A phased Vanilla planifolia genome enables genetic improvement of flavour and production.</title>
        <authorList>
            <person name="Hasing T."/>
            <person name="Tang H."/>
            <person name="Brym M."/>
            <person name="Khazi F."/>
            <person name="Huang T."/>
            <person name="Chambers A.H."/>
        </authorList>
    </citation>
    <scope>NUCLEOTIDE SEQUENCE [LARGE SCALE GENOMIC DNA]</scope>
    <source>
        <tissue evidence="2">Leaf</tissue>
    </source>
</reference>
<feature type="domain" description="Alpha/beta hydrolase fold-3" evidence="1">
    <location>
        <begin position="12"/>
        <end position="149"/>
    </location>
</feature>
<dbReference type="PANTHER" id="PTHR23024:SF639">
    <property type="entry name" value="CARBOXYLESTERASE 11-RELATED"/>
    <property type="match status" value="1"/>
</dbReference>
<dbReference type="Proteomes" id="UP000639772">
    <property type="component" value="Chromosome 1"/>
</dbReference>
<proteinExistence type="predicted"/>
<evidence type="ECO:0000313" key="2">
    <source>
        <dbReference type="EMBL" id="KAG0502288.1"/>
    </source>
</evidence>
<name>A0A835S488_VANPL</name>
<dbReference type="PANTHER" id="PTHR23024">
    <property type="entry name" value="ARYLACETAMIDE DEACETYLASE"/>
    <property type="match status" value="1"/>
</dbReference>
<dbReference type="Pfam" id="PF07859">
    <property type="entry name" value="Abhydrolase_3"/>
    <property type="match status" value="1"/>
</dbReference>
<evidence type="ECO:0000313" key="3">
    <source>
        <dbReference type="Proteomes" id="UP000639772"/>
    </source>
</evidence>
<dbReference type="GO" id="GO:0016787">
    <property type="term" value="F:hydrolase activity"/>
    <property type="evidence" value="ECO:0007669"/>
    <property type="project" value="InterPro"/>
</dbReference>
<accession>A0A835S488</accession>
<gene>
    <name evidence="2" type="ORF">HPP92_002360</name>
</gene>